<sequence>MSIREETGAVAAGRHTVEPAAAHATAAPNRRTARRAASRAGDVLLTVASIAGALCILGAIAAAVLHLTLILFSTGSMSPTIPAGAVALVREIPASEARVGDVVTVDRPGALPITHRVVSAQPLADGRVELVLRGDANAETDPAPYDVAHVRLVIASVPGGAQVIAFFSNPLFLGSATLAATVLVAWAFWPRDGDRDGREGRRGRRERREARAGRVSPRAGGSVLVLLVAAGGASALVLASPAPARADETVSAGRSLTLTSIADPAAFAELRPGVPVRWEVGVAASTPHPVTVGLGLSSTGPLTAALDVAVRSCTVRWSGDACPGTAQAVIATTSLAGLLTGPGVAAGAPPAPSGVVGIGGMPSAEPRWLAVDVTLQPGGTVASAGSADLEVWAWTSGDDTRASAPPVALAATGSAPPLLPPLLAGGAVVAGAAIAGVAGSRRHRHPERTP</sequence>
<feature type="transmembrane region" description="Helical" evidence="2">
    <location>
        <begin position="43"/>
        <end position="72"/>
    </location>
</feature>
<keyword evidence="4" id="KW-1185">Reference proteome</keyword>
<name>A0A853DSP6_9MICO</name>
<feature type="region of interest" description="Disordered" evidence="1">
    <location>
        <begin position="195"/>
        <end position="214"/>
    </location>
</feature>
<feature type="transmembrane region" description="Helical" evidence="2">
    <location>
        <begin position="215"/>
        <end position="239"/>
    </location>
</feature>
<feature type="compositionally biased region" description="Low complexity" evidence="1">
    <location>
        <begin position="20"/>
        <end position="30"/>
    </location>
</feature>
<feature type="region of interest" description="Disordered" evidence="1">
    <location>
        <begin position="1"/>
        <end position="32"/>
    </location>
</feature>
<keyword evidence="3" id="KW-0378">Hydrolase</keyword>
<evidence type="ECO:0000313" key="4">
    <source>
        <dbReference type="Proteomes" id="UP000521075"/>
    </source>
</evidence>
<comment type="caution">
    <text evidence="3">The sequence shown here is derived from an EMBL/GenBank/DDBJ whole genome shotgun (WGS) entry which is preliminary data.</text>
</comment>
<dbReference type="AlphaFoldDB" id="A0A853DSP6"/>
<organism evidence="3 4">
    <name type="scientific">Leifsonia naganoensis</name>
    <dbReference type="NCBI Taxonomy" id="150025"/>
    <lineage>
        <taxon>Bacteria</taxon>
        <taxon>Bacillati</taxon>
        <taxon>Actinomycetota</taxon>
        <taxon>Actinomycetes</taxon>
        <taxon>Micrococcales</taxon>
        <taxon>Microbacteriaceae</taxon>
        <taxon>Leifsonia</taxon>
    </lineage>
</organism>
<evidence type="ECO:0000256" key="2">
    <source>
        <dbReference type="SAM" id="Phobius"/>
    </source>
</evidence>
<feature type="compositionally biased region" description="Basic and acidic residues" evidence="1">
    <location>
        <begin position="195"/>
        <end position="212"/>
    </location>
</feature>
<evidence type="ECO:0000256" key="1">
    <source>
        <dbReference type="SAM" id="MobiDB-lite"/>
    </source>
</evidence>
<dbReference type="EMBL" id="JACCHJ010000001">
    <property type="protein sequence ID" value="NYK10673.1"/>
    <property type="molecule type" value="Genomic_DNA"/>
</dbReference>
<feature type="transmembrane region" description="Helical" evidence="2">
    <location>
        <begin position="171"/>
        <end position="189"/>
    </location>
</feature>
<dbReference type="GO" id="GO:0004252">
    <property type="term" value="F:serine-type endopeptidase activity"/>
    <property type="evidence" value="ECO:0007669"/>
    <property type="project" value="InterPro"/>
</dbReference>
<reference evidence="3 4" key="1">
    <citation type="submission" date="2020-07" db="EMBL/GenBank/DDBJ databases">
        <title>Sequencing the genomes of 1000 actinobacteria strains.</title>
        <authorList>
            <person name="Klenk H.-P."/>
        </authorList>
    </citation>
    <scope>NUCLEOTIDE SEQUENCE [LARGE SCALE GENOMIC DNA]</scope>
    <source>
        <strain evidence="3 4">DSM 15166</strain>
    </source>
</reference>
<dbReference type="InterPro" id="IPR019533">
    <property type="entry name" value="Peptidase_S26"/>
</dbReference>
<proteinExistence type="predicted"/>
<gene>
    <name evidence="3" type="ORF">HNR14_002554</name>
</gene>
<accession>A0A853DSP6</accession>
<evidence type="ECO:0000313" key="3">
    <source>
        <dbReference type="EMBL" id="NYK10673.1"/>
    </source>
</evidence>
<dbReference type="EC" id="3.4.-.-" evidence="3"/>
<keyword evidence="2" id="KW-0812">Transmembrane</keyword>
<dbReference type="GO" id="GO:0006465">
    <property type="term" value="P:signal peptide processing"/>
    <property type="evidence" value="ECO:0007669"/>
    <property type="project" value="InterPro"/>
</dbReference>
<keyword evidence="2" id="KW-1133">Transmembrane helix</keyword>
<dbReference type="CDD" id="cd06530">
    <property type="entry name" value="S26_SPase_I"/>
    <property type="match status" value="1"/>
</dbReference>
<dbReference type="RefSeq" id="WP_179701371.1">
    <property type="nucleotide sequence ID" value="NZ_BAAAHA010000005.1"/>
</dbReference>
<dbReference type="Proteomes" id="UP000521075">
    <property type="component" value="Unassembled WGS sequence"/>
</dbReference>
<feature type="transmembrane region" description="Helical" evidence="2">
    <location>
        <begin position="418"/>
        <end position="438"/>
    </location>
</feature>
<keyword evidence="2" id="KW-0472">Membrane</keyword>
<protein>
    <submittedName>
        <fullName evidence="3">Signal peptidase</fullName>
        <ecNumber evidence="3">3.4.-.-</ecNumber>
    </submittedName>
</protein>